<dbReference type="PROSITE" id="PS50923">
    <property type="entry name" value="SUSHI"/>
    <property type="match status" value="1"/>
</dbReference>
<feature type="compositionally biased region" description="Polar residues" evidence="3">
    <location>
        <begin position="698"/>
        <end position="723"/>
    </location>
</feature>
<feature type="compositionally biased region" description="Basic and acidic residues" evidence="3">
    <location>
        <begin position="1215"/>
        <end position="1246"/>
    </location>
</feature>
<keyword evidence="4" id="KW-0472">Membrane</keyword>
<dbReference type="InterPro" id="IPR000436">
    <property type="entry name" value="Sushi_SCR_CCP_dom"/>
</dbReference>
<feature type="transmembrane region" description="Helical" evidence="4">
    <location>
        <begin position="1864"/>
        <end position="1883"/>
    </location>
</feature>
<reference evidence="6" key="1">
    <citation type="submission" date="2014-11" db="EMBL/GenBank/DDBJ databases">
        <authorList>
            <person name="Otto D Thomas"/>
            <person name="Naeem Raeece"/>
        </authorList>
    </citation>
    <scope>NUCLEOTIDE SEQUENCE</scope>
</reference>
<accession>A0A0G4I130</accession>
<feature type="compositionally biased region" description="Basic and acidic residues" evidence="3">
    <location>
        <begin position="1258"/>
        <end position="1267"/>
    </location>
</feature>
<feature type="region of interest" description="Disordered" evidence="3">
    <location>
        <begin position="1064"/>
        <end position="1101"/>
    </location>
</feature>
<keyword evidence="1" id="KW-0768">Sushi</keyword>
<feature type="region of interest" description="Disordered" evidence="3">
    <location>
        <begin position="1151"/>
        <end position="1466"/>
    </location>
</feature>
<dbReference type="InterPro" id="IPR050350">
    <property type="entry name" value="Compl-Cell_Adhes-Reg"/>
</dbReference>
<feature type="compositionally biased region" description="Basic and acidic residues" evidence="3">
    <location>
        <begin position="1307"/>
        <end position="1316"/>
    </location>
</feature>
<dbReference type="PANTHER" id="PTHR19325">
    <property type="entry name" value="COMPLEMENT COMPONENT-RELATED SUSHI DOMAIN-CONTAINING"/>
    <property type="match status" value="1"/>
</dbReference>
<feature type="compositionally biased region" description="Acidic residues" evidence="3">
    <location>
        <begin position="1297"/>
        <end position="1306"/>
    </location>
</feature>
<sequence>MILPFNSSVDRPREQKMTSLSALNNFVDLLAAVQCDQATDTDPNNINAYVTRLNTAIYGNTSDTGVFNYTCVNGYYFSGYATTVTYLEYTFTCTAYSYATSYWTGTAPTCIAASCELITSPQLNTLSSQVTRTSRDPLGTTGVNTAVYFSCEFGYQLIDPNTNVAIDPTTAVLYVSIFTCNAQTFGSSAWEGTSPTCFAVECAATTVSNANKALAVNTTGATEDLQFTCSAGYKISGLPFDSSQPSVNTTQTETWACTGLDYAVSAWRGTEPTCEKATCSGSVAGLNNATTSTSVPTGETADSGSATFSCLTGYHFNGLLTTVRTFTTTVGCTAVSYGVSEWQVSGFLPTCILTTADNAISSLSDLSSFINLEDTRASLETLSSLTNALSGSSGTGNTTVEAALTSLLQTTANVLGEVSYDNADSYGTPELTDDFAIQAGIFSTATTLAEETNSMTDDFIDTAMSAQTQSAVGFVKTGIDFLYSNKDTASRASLTNETLYQEALSTVTTMLLTVDTLADNMGSLAIDDASIDPDGDLTTAQKSVKKARRVLFQEQKNAIYDVMGDYLSYYSAVDEMSSISLPKSSAVISVVKRSVTDANPKIETGRQTLTFSKADTSAITSATVTGGYDDSTTGWASRRPSLDRNAVSSSANDDFAITVVETPTNPQLLTPDLTFEGGYPTAKIFVSFVMRQGREESGNTVSSSRNRTIISTVSTGGTQTRQVGSRESTRRLEEEKEEATAGRTDSEEADEAEDLEERRLQQDLTGGDYVTVLMPLPSESAQQAAKEQIATQKYRSTEATLTANGGTWVLECSLLDVQNVRYTSGGCTALADDGSCSCLLRSIDSVFVHSMRYIEPPALPPVSLTNTGGKKTEEQKLLDQLSMFAAVINTSIILVFLTLFTYQVAKGASKLRLTPAAAIHRYMNPRKIACYLEAKFPSTEEELWPGFRRSTFCELLGCFRTCRRCCMKENTLARVDLATLRMAQARRRAEEAALQTGYISKGWAGARKLWSDMDYILSQQKDEYGTEFKTGGMDRPTSPGLVSTLSEGTRFTSHLDLNSDEVMSETTSKRSRTGTVTSQVSNLLSRLQRVGSDEESEGRGDELMNVAAELADSSDEDEDGIGAKGMADVLERLQNELLRVQNVRAAEQAAQSVEAEYEPSDSSEAGEAKRKETAEGAGASLGGAAAAAAAAAAASSVPKGKKKKKKKKKPPAPPEEEKKEDEISAQKDEKPAGEEDHTQRDEEERPQPVPVVGGVFAAKERREKEEEKDSDEEEEIEKERQKPAAPTSLSAVTDNRDDSEDEDEVERPEHKKKDDGTGQAIDDLLRRVQMMMVPGDGDDRKHRDSIGSVEEEEEEERRRQEEQDREDEDRSIVSEVSSDISPEREHENEPESGEREMENEEPSGDHTENENKEPSLASAPSAEEGDDEIPEDILEEEPTMVENDTGAPAEKRPKAMKGKLTRQESARAPLPDLRTQSLFDLHRKTTGDGDLRRQPVMTAEQVRHKRQELIDKKRENEFRVEMSQMNRPELEKAFGKVRRRLSSLALNWVNPAKPRKKGERMAVVAPTSIVRPGIVPTRARFVFWDGAKKIMNILERTHFMLRLSRIDGGSLRAHDMTPLMDILLYMMRVLVTLWALFLLCILVLKEDEVENMKDPIRPENQTTAPRGFSRPGVLDVGGIVGDATWKALIAFSFGHIAVSVWLTYFVTLMRTPENSIGRLRISALLTTDPEAKGAAVEGGRRSLLTQGRGRGSIEAGGPSRGRRASMDGLFGAGGKSERQAVRETEREATKQTEREIQRQGEDTTLADVFGKEDPEAVMPISDARKTKRDYYDFGPQCQQGAPLFWVSVTEAAKWHKAMFRYERGWIRVLCVTSFFLGVVLWAVQLMAALDQSQDGFVYGTLFNTKRTHEVFIREYSLGTLLLLLAGEMGWPIVVCAMHRLLINTALSKRGRWVDWLVNMNPHIFKFARLMHQGGTEGDSKVQNPDDVQVLRGKDPLNVMPLDKTPCADWIVPRTWAYT</sequence>
<evidence type="ECO:0000313" key="6">
    <source>
        <dbReference type="EMBL" id="CEM50591.1"/>
    </source>
</evidence>
<feature type="transmembrane region" description="Helical" evidence="4">
    <location>
        <begin position="1920"/>
        <end position="1942"/>
    </location>
</feature>
<feature type="region of interest" description="Disordered" evidence="3">
    <location>
        <begin position="696"/>
        <end position="757"/>
    </location>
</feature>
<feature type="domain" description="Sushi" evidence="5">
    <location>
        <begin position="33"/>
        <end position="112"/>
    </location>
</feature>
<feature type="compositionally biased region" description="Acidic residues" evidence="3">
    <location>
        <begin position="1423"/>
        <end position="1439"/>
    </location>
</feature>
<gene>
    <name evidence="6" type="ORF">Cvel_18</name>
</gene>
<feature type="compositionally biased region" description="Basic and acidic residues" evidence="3">
    <location>
        <begin position="1775"/>
        <end position="1798"/>
    </location>
</feature>
<name>A0A0G4I130_9ALVE</name>
<keyword evidence="2" id="KW-1015">Disulfide bond</keyword>
<dbReference type="PANTHER" id="PTHR19325:SF567">
    <property type="entry name" value="SUSHI, VON WILLEBRAND FACTOR TYPE A, EGF AND PENTRAXIN DOMAIN-CONTAINING PROTEIN 1-LIKE"/>
    <property type="match status" value="1"/>
</dbReference>
<evidence type="ECO:0000256" key="2">
    <source>
        <dbReference type="ARBA" id="ARBA00023157"/>
    </source>
</evidence>
<evidence type="ECO:0000256" key="4">
    <source>
        <dbReference type="SAM" id="Phobius"/>
    </source>
</evidence>
<keyword evidence="4" id="KW-0812">Transmembrane</keyword>
<dbReference type="EMBL" id="CDMZ01004701">
    <property type="protein sequence ID" value="CEM50591.1"/>
    <property type="molecule type" value="Genomic_DNA"/>
</dbReference>
<feature type="compositionally biased region" description="Basic residues" evidence="3">
    <location>
        <begin position="1199"/>
        <end position="1210"/>
    </location>
</feature>
<feature type="compositionally biased region" description="Basic and acidic residues" evidence="3">
    <location>
        <begin position="727"/>
        <end position="746"/>
    </location>
</feature>
<proteinExistence type="predicted"/>
<feature type="compositionally biased region" description="Low complexity" evidence="3">
    <location>
        <begin position="1175"/>
        <end position="1198"/>
    </location>
</feature>
<feature type="region of interest" description="Disordered" evidence="3">
    <location>
        <begin position="1746"/>
        <end position="1765"/>
    </location>
</feature>
<protein>
    <recommendedName>
        <fullName evidence="5">Sushi domain-containing protein</fullName>
    </recommendedName>
</protein>
<feature type="transmembrane region" description="Helical" evidence="4">
    <location>
        <begin position="1622"/>
        <end position="1644"/>
    </location>
</feature>
<evidence type="ECO:0000259" key="5">
    <source>
        <dbReference type="PROSITE" id="PS50923"/>
    </source>
</evidence>
<feature type="compositionally biased region" description="Basic and acidic residues" evidence="3">
    <location>
        <begin position="1356"/>
        <end position="1372"/>
    </location>
</feature>
<organism evidence="6">
    <name type="scientific">Chromera velia CCMP2878</name>
    <dbReference type="NCBI Taxonomy" id="1169474"/>
    <lineage>
        <taxon>Eukaryota</taxon>
        <taxon>Sar</taxon>
        <taxon>Alveolata</taxon>
        <taxon>Colpodellida</taxon>
        <taxon>Chromeraceae</taxon>
        <taxon>Chromera</taxon>
    </lineage>
</organism>
<feature type="compositionally biased region" description="Polar residues" evidence="3">
    <location>
        <begin position="1073"/>
        <end position="1085"/>
    </location>
</feature>
<feature type="compositionally biased region" description="Basic and acidic residues" evidence="3">
    <location>
        <begin position="1403"/>
        <end position="1413"/>
    </location>
</feature>
<evidence type="ECO:0000256" key="3">
    <source>
        <dbReference type="SAM" id="MobiDB-lite"/>
    </source>
</evidence>
<feature type="compositionally biased region" description="Basic and acidic residues" evidence="3">
    <location>
        <begin position="1381"/>
        <end position="1396"/>
    </location>
</feature>
<evidence type="ECO:0000256" key="1">
    <source>
        <dbReference type="ARBA" id="ARBA00022659"/>
    </source>
</evidence>
<dbReference type="VEuPathDB" id="CryptoDB:Cvel_18"/>
<keyword evidence="4" id="KW-1133">Transmembrane helix</keyword>
<feature type="region of interest" description="Disordered" evidence="3">
    <location>
        <begin position="1772"/>
        <end position="1798"/>
    </location>
</feature>